<dbReference type="AlphaFoldDB" id="A0A1N5TH94"/>
<dbReference type="RefSeq" id="WP_021789890.1">
    <property type="nucleotide sequence ID" value="NZ_LT671858.1"/>
</dbReference>
<evidence type="ECO:0000256" key="1">
    <source>
        <dbReference type="ARBA" id="ARBA00022603"/>
    </source>
</evidence>
<dbReference type="SUPFAM" id="SSF53335">
    <property type="entry name" value="S-adenosyl-L-methionine-dependent methyltransferases"/>
    <property type="match status" value="1"/>
</dbReference>
<evidence type="ECO:0000259" key="3">
    <source>
        <dbReference type="Pfam" id="PF10017"/>
    </source>
</evidence>
<accession>A0A1N5TH94</accession>
<keyword evidence="2 4" id="KW-0808">Transferase</keyword>
<dbReference type="InterPro" id="IPR029063">
    <property type="entry name" value="SAM-dependent_MTases_sf"/>
</dbReference>
<proteinExistence type="predicted"/>
<protein>
    <submittedName>
        <fullName evidence="4">Dimethylhistidine N-methyltransferase</fullName>
    </submittedName>
</protein>
<reference evidence="5" key="2">
    <citation type="submission" date="2016-06" db="EMBL/GenBank/DDBJ databases">
        <authorList>
            <person name="Olsen C.W."/>
            <person name="Carey S."/>
            <person name="Hinshaw L."/>
            <person name="Karasin A.I."/>
        </authorList>
    </citation>
    <scope>NUCLEOTIDE SEQUENCE [LARGE SCALE GENOMIC DNA]</scope>
    <source>
        <strain evidence="5">PM4</strain>
    </source>
</reference>
<keyword evidence="6" id="KW-1185">Reference proteome</keyword>
<dbReference type="STRING" id="1673428.CPM_0539"/>
<dbReference type="Pfam" id="PF10017">
    <property type="entry name" value="Methyltransf_33"/>
    <property type="match status" value="1"/>
</dbReference>
<evidence type="ECO:0000256" key="2">
    <source>
        <dbReference type="ARBA" id="ARBA00022679"/>
    </source>
</evidence>
<evidence type="ECO:0000313" key="6">
    <source>
        <dbReference type="Proteomes" id="UP000187822"/>
    </source>
</evidence>
<dbReference type="InterPro" id="IPR035094">
    <property type="entry name" value="EgtD"/>
</dbReference>
<dbReference type="PANTHER" id="PTHR43397">
    <property type="entry name" value="ERGOTHIONEINE BIOSYNTHESIS PROTEIN 1"/>
    <property type="match status" value="1"/>
</dbReference>
<dbReference type="NCBIfam" id="TIGR03438">
    <property type="entry name" value="egtD_ergothio"/>
    <property type="match status" value="1"/>
</dbReference>
<sequence length="317" mass="36536">MSEIKIIDMKPETGEFKKEIIEGLKKNPKEINPKFFYDEKGSMLFEKITETKEYYPTRTERKILEDNIGEICTYFKEGSALFEYGSGGSKKTQIILNHCKQIKAYVPMDISISALQYSSHNIAAMYPSLNVVPMCVDYTKPFKIPFLDLEGNIIAIFLGSSIGNFEPETTSRFLQTCTEMLGPEDGVLVGVDLKKDKQVLEKAYNDSESITAEFNLNLIDRINREFRLNLDKSDFKHVAFYNEKKGRIEMHIEAGRDIILDLDGNKILLKKGERIHTENSYKYDIDEFTSLAVKNHLKVRKIWKDNNNYFALFLIGI</sequence>
<dbReference type="Proteomes" id="UP000187822">
    <property type="component" value="Chromosome I"/>
</dbReference>
<dbReference type="GeneID" id="41587861"/>
<dbReference type="Proteomes" id="UP000195607">
    <property type="component" value="Chromosome I"/>
</dbReference>
<dbReference type="OrthoDB" id="120600at2157"/>
<dbReference type="InterPro" id="IPR051128">
    <property type="entry name" value="EgtD_Methyltrsf_superfamily"/>
</dbReference>
<dbReference type="InterPro" id="IPR017804">
    <property type="entry name" value="MeTrfase_EgtD-like"/>
</dbReference>
<evidence type="ECO:0000313" key="7">
    <source>
        <dbReference type="Proteomes" id="UP000195607"/>
    </source>
</evidence>
<dbReference type="GO" id="GO:0008168">
    <property type="term" value="F:methyltransferase activity"/>
    <property type="evidence" value="ECO:0007669"/>
    <property type="project" value="UniProtKB-KW"/>
</dbReference>
<dbReference type="PANTHER" id="PTHR43397:SF1">
    <property type="entry name" value="ERGOTHIONEINE BIOSYNTHESIS PROTEIN 1"/>
    <property type="match status" value="1"/>
</dbReference>
<dbReference type="EMBL" id="LT671858">
    <property type="protein sequence ID" value="SIM47505.1"/>
    <property type="molecule type" value="Genomic_DNA"/>
</dbReference>
<feature type="domain" description="Histidine-specific methyltransferase SAM-dependent" evidence="3">
    <location>
        <begin position="16"/>
        <end position="315"/>
    </location>
</feature>
<dbReference type="EMBL" id="LT719092">
    <property type="protein sequence ID" value="SJK84416.1"/>
    <property type="molecule type" value="Genomic_DNA"/>
</dbReference>
<dbReference type="Gene3D" id="3.40.50.150">
    <property type="entry name" value="Vaccinia Virus protein VP39"/>
    <property type="match status" value="1"/>
</dbReference>
<dbReference type="GO" id="GO:0032259">
    <property type="term" value="P:methylation"/>
    <property type="evidence" value="ECO:0007669"/>
    <property type="project" value="UniProtKB-KW"/>
</dbReference>
<evidence type="ECO:0000313" key="5">
    <source>
        <dbReference type="EMBL" id="SJK84416.1"/>
    </source>
</evidence>
<gene>
    <name evidence="5" type="ORF">CPM_0539</name>
    <name evidence="4" type="ORF">CSP5_0567</name>
</gene>
<reference evidence="4 7" key="1">
    <citation type="submission" date="2016-04" db="EMBL/GenBank/DDBJ databases">
        <authorList>
            <person name="Evans L.H."/>
            <person name="Alamgir A."/>
            <person name="Owens N."/>
            <person name="Weber N.D."/>
            <person name="Virtaneva K."/>
            <person name="Barbian K."/>
            <person name="Babar A."/>
            <person name="Rosenke K."/>
        </authorList>
    </citation>
    <scope>NUCLEOTIDE SEQUENCE [LARGE SCALE GENOMIC DNA]</scope>
    <source>
        <strain evidence="4">S5</strain>
        <strain evidence="7">S5(T) (JCM 30642 \VKM B-2941)</strain>
    </source>
</reference>
<dbReference type="KEGG" id="cdiv:CPM_0539"/>
<reference evidence="6" key="3">
    <citation type="submission" date="2016-06" db="EMBL/GenBank/DDBJ databases">
        <authorList>
            <person name="Toshchakov V.S."/>
        </authorList>
    </citation>
    <scope>NUCLEOTIDE SEQUENCE [LARGE SCALE GENOMIC DNA]</scope>
    <source>
        <strain>PM4 (JCM 30641</strain>
        <strain evidence="6">\VKM B-2940)</strain>
    </source>
</reference>
<dbReference type="InterPro" id="IPR019257">
    <property type="entry name" value="MeTrfase_dom"/>
</dbReference>
<keyword evidence="1 4" id="KW-0489">Methyltransferase</keyword>
<organism evidence="4 7">
    <name type="scientific">Cuniculiplasma divulgatum</name>
    <dbReference type="NCBI Taxonomy" id="1673428"/>
    <lineage>
        <taxon>Archaea</taxon>
        <taxon>Methanobacteriati</taxon>
        <taxon>Thermoplasmatota</taxon>
        <taxon>Thermoplasmata</taxon>
        <taxon>Thermoplasmatales</taxon>
        <taxon>Cuniculiplasmataceae</taxon>
        <taxon>Cuniculiplasma</taxon>
    </lineage>
</organism>
<evidence type="ECO:0000313" key="4">
    <source>
        <dbReference type="EMBL" id="SIM47505.1"/>
    </source>
</evidence>
<dbReference type="PIRSF" id="PIRSF018005">
    <property type="entry name" value="UCP018005"/>
    <property type="match status" value="1"/>
</dbReference>
<name>A0A1N5TH94_9ARCH</name>